<evidence type="ECO:0000256" key="1">
    <source>
        <dbReference type="ARBA" id="ARBA00022490"/>
    </source>
</evidence>
<dbReference type="GO" id="GO:0004526">
    <property type="term" value="F:ribonuclease P activity"/>
    <property type="evidence" value="ECO:0007669"/>
    <property type="project" value="UniProtKB-EC"/>
</dbReference>
<dbReference type="OrthoDB" id="128536at2759"/>
<evidence type="ECO:0000256" key="8">
    <source>
        <dbReference type="ARBA" id="ARBA00038402"/>
    </source>
</evidence>
<keyword evidence="4" id="KW-0479">Metal-binding</keyword>
<dbReference type="GO" id="GO:0005655">
    <property type="term" value="C:nucleolar ribonuclease P complex"/>
    <property type="evidence" value="ECO:0007669"/>
    <property type="project" value="TreeGrafter"/>
</dbReference>
<dbReference type="GO" id="GO:0001682">
    <property type="term" value="P:tRNA 5'-leader removal"/>
    <property type="evidence" value="ECO:0007669"/>
    <property type="project" value="InterPro"/>
</dbReference>
<keyword evidence="7" id="KW-0862">Zinc</keyword>
<dbReference type="PANTHER" id="PTHR14742">
    <property type="entry name" value="RIBONUCLEASE P SUBUNIT P21"/>
    <property type="match status" value="1"/>
</dbReference>
<dbReference type="PANTHER" id="PTHR14742:SF0">
    <property type="entry name" value="RIBONUCLEASE P PROTEIN SUBUNIT P21"/>
    <property type="match status" value="1"/>
</dbReference>
<sequence>MGRKNKNVGRKNKTVNTVKQESCQKLNFLHQAAHAVLAINPENVEMSRFYASTMKITAQKLVFKLDPSIKRSTCKYCHALLIPGVTARVRVRRKRERHIVVTCVDCQTVRRYLCRADYVLWSERGSNNIKKMKKMRTQCKNIKHKNRGRAEGG</sequence>
<keyword evidence="5" id="KW-0255">Endonuclease</keyword>
<dbReference type="EMBL" id="MU827307">
    <property type="protein sequence ID" value="KAJ7362137.1"/>
    <property type="molecule type" value="Genomic_DNA"/>
</dbReference>
<reference evidence="9" key="1">
    <citation type="submission" date="2023-01" db="EMBL/GenBank/DDBJ databases">
        <title>Genome assembly of the deep-sea coral Lophelia pertusa.</title>
        <authorList>
            <person name="Herrera S."/>
            <person name="Cordes E."/>
        </authorList>
    </citation>
    <scope>NUCLEOTIDE SEQUENCE</scope>
    <source>
        <strain evidence="9">USNM1676648</strain>
        <tissue evidence="9">Polyp</tissue>
    </source>
</reference>
<keyword evidence="3" id="KW-0540">Nuclease</keyword>
<dbReference type="Pfam" id="PF04032">
    <property type="entry name" value="Rpr2"/>
    <property type="match status" value="1"/>
</dbReference>
<evidence type="ECO:0000313" key="10">
    <source>
        <dbReference type="Proteomes" id="UP001163046"/>
    </source>
</evidence>
<dbReference type="AlphaFoldDB" id="A0A9X0CKT6"/>
<keyword evidence="10" id="KW-1185">Reference proteome</keyword>
<dbReference type="GO" id="GO:0046872">
    <property type="term" value="F:metal ion binding"/>
    <property type="evidence" value="ECO:0007669"/>
    <property type="project" value="UniProtKB-KW"/>
</dbReference>
<dbReference type="InterPro" id="IPR007175">
    <property type="entry name" value="Rpr2/Snm1/Rpp21"/>
</dbReference>
<comment type="caution">
    <text evidence="9">The sequence shown here is derived from an EMBL/GenBank/DDBJ whole genome shotgun (WGS) entry which is preliminary data.</text>
</comment>
<evidence type="ECO:0000313" key="9">
    <source>
        <dbReference type="EMBL" id="KAJ7362137.1"/>
    </source>
</evidence>
<evidence type="ECO:0000256" key="4">
    <source>
        <dbReference type="ARBA" id="ARBA00022723"/>
    </source>
</evidence>
<evidence type="ECO:0000256" key="7">
    <source>
        <dbReference type="ARBA" id="ARBA00022833"/>
    </source>
</evidence>
<dbReference type="EC" id="3.1.26.5" evidence="9"/>
<proteinExistence type="inferred from homology"/>
<accession>A0A9X0CKT6</accession>
<evidence type="ECO:0000256" key="3">
    <source>
        <dbReference type="ARBA" id="ARBA00022722"/>
    </source>
</evidence>
<evidence type="ECO:0000256" key="5">
    <source>
        <dbReference type="ARBA" id="ARBA00022759"/>
    </source>
</evidence>
<gene>
    <name evidence="9" type="primary">RPP21</name>
    <name evidence="9" type="ORF">OS493_013228</name>
</gene>
<dbReference type="Proteomes" id="UP001163046">
    <property type="component" value="Unassembled WGS sequence"/>
</dbReference>
<evidence type="ECO:0000256" key="2">
    <source>
        <dbReference type="ARBA" id="ARBA00022694"/>
    </source>
</evidence>
<name>A0A9X0CKT6_9CNID</name>
<dbReference type="Gene3D" id="6.20.50.20">
    <property type="match status" value="1"/>
</dbReference>
<keyword evidence="6 9" id="KW-0378">Hydrolase</keyword>
<protein>
    <submittedName>
        <fullName evidence="9">Ribonuclease P protein subunit p21</fullName>
        <ecNumber evidence="9">3.1.26.5</ecNumber>
    </submittedName>
</protein>
<comment type="similarity">
    <text evidence="8">Belongs to the eukaryotic/archaeal RNase P protein component 4 family.</text>
</comment>
<dbReference type="HAMAP" id="MF_00757">
    <property type="entry name" value="RNase_P_4"/>
    <property type="match status" value="1"/>
</dbReference>
<dbReference type="InterPro" id="IPR016432">
    <property type="entry name" value="RNP4"/>
</dbReference>
<keyword evidence="2" id="KW-0819">tRNA processing</keyword>
<evidence type="ECO:0000256" key="6">
    <source>
        <dbReference type="ARBA" id="ARBA00022801"/>
    </source>
</evidence>
<organism evidence="9 10">
    <name type="scientific">Desmophyllum pertusum</name>
    <dbReference type="NCBI Taxonomy" id="174260"/>
    <lineage>
        <taxon>Eukaryota</taxon>
        <taxon>Metazoa</taxon>
        <taxon>Cnidaria</taxon>
        <taxon>Anthozoa</taxon>
        <taxon>Hexacorallia</taxon>
        <taxon>Scleractinia</taxon>
        <taxon>Caryophylliina</taxon>
        <taxon>Caryophylliidae</taxon>
        <taxon>Desmophyllum</taxon>
    </lineage>
</organism>
<keyword evidence="1" id="KW-0963">Cytoplasm</keyword>